<dbReference type="CDD" id="cd00812">
    <property type="entry name" value="LeuRS_core"/>
    <property type="match status" value="1"/>
</dbReference>
<dbReference type="EMBL" id="QZJZ01000059">
    <property type="protein sequence ID" value="RJP58885.1"/>
    <property type="molecule type" value="Genomic_DNA"/>
</dbReference>
<evidence type="ECO:0000259" key="12">
    <source>
        <dbReference type="Pfam" id="PF08264"/>
    </source>
</evidence>
<dbReference type="InterPro" id="IPR009080">
    <property type="entry name" value="tRNAsynth_Ia_anticodon-bd"/>
</dbReference>
<dbReference type="HAMAP" id="MF_00049_B">
    <property type="entry name" value="Leu_tRNA_synth_B"/>
    <property type="match status" value="1"/>
</dbReference>
<gene>
    <name evidence="9" type="primary">leuS</name>
    <name evidence="15" type="ORF">C4541_07145</name>
</gene>
<dbReference type="InterPro" id="IPR001412">
    <property type="entry name" value="aa-tRNA-synth_I_CS"/>
</dbReference>
<evidence type="ECO:0000313" key="15">
    <source>
        <dbReference type="EMBL" id="RJP58885.1"/>
    </source>
</evidence>
<dbReference type="AlphaFoldDB" id="A0A3A4QYB4"/>
<evidence type="ECO:0000259" key="11">
    <source>
        <dbReference type="Pfam" id="PF00133"/>
    </source>
</evidence>
<proteinExistence type="inferred from homology"/>
<evidence type="ECO:0000256" key="1">
    <source>
        <dbReference type="ARBA" id="ARBA00005594"/>
    </source>
</evidence>
<evidence type="ECO:0000256" key="4">
    <source>
        <dbReference type="ARBA" id="ARBA00022741"/>
    </source>
</evidence>
<accession>A0A3A4QYB4</accession>
<feature type="domain" description="Methionyl/Leucyl tRNA synthetase" evidence="13">
    <location>
        <begin position="36"/>
        <end position="183"/>
    </location>
</feature>
<keyword evidence="4 9" id="KW-0547">Nucleotide-binding</keyword>
<evidence type="ECO:0000259" key="14">
    <source>
        <dbReference type="Pfam" id="PF13603"/>
    </source>
</evidence>
<dbReference type="InterPro" id="IPR002302">
    <property type="entry name" value="Leu-tRNA-ligase"/>
</dbReference>
<dbReference type="FunFam" id="1.10.730.10:FF:000011">
    <property type="entry name" value="Leucine--tRNA ligase chloroplastic/mitochondrial"/>
    <property type="match status" value="1"/>
</dbReference>
<sequence>MSTAYYEPSKIEPKWQKYWDDNKLFSVSNDTDQEKYYILCMFPYPSGVLHMGHVINYTIGDVLVRFYKMQGKSVLSPIGWDSFGLPAENAAIREGIHPEITIKRNINRMREQMKSAGWGYDWSREIATSHPDYYKFTQWLFLEFFKRGLAVKKKAPVNWCPNDQTVLANEQVVDGCCERCGTEVIQKDLEQWFFAMSQYAQKLLDNHSKLTEWPENVLKMQQEWIGRSEGARIDFKIMETGETLPVFTTRPDTIFGVTFMSIAPEHPMIEKLLKGTPQEEEVMRAVIRMRARGTSVKEQLGMEKEGVPTGFHVTNPVNGDKVPLWVANFALMTYGTGAVMSVPAHDQRDFEFAQKYSIPVKVVIQPEDTVLDPSVMKQAYVADGLMVNSGPFNGKHNRKSMPDLIQWIEDNGFGAKTVNYSLRDWLLSRQRYWGVPIPVIHCSSCGTVPVAENELPVLLPKDIEFRPKGESPLKSCESYMNTACPKCGKPALRDADTMDTFVDSSWYMFRYVSPRDEKQVFDKKDVNKWCPVDFYIGGIEHATMHLIYSRFFSLVMNEIGLIDFEEPFKRLFCQGMVCKVAHYCNTCKWLSESDVENGHCKKCGSKVVSEVSKMSKTKLNTVSPDDIIKNFGADTMRLYILSDTPPDREQVWSDEGVHGAHRFLRRFWDMVISRKDEIQQEQNGNPSSDKAMRRIIHSTIEQVTRDYIQELQFNTALARIYELVNAVKASTDISASVLQEALETVVRLLYPITPHICEELWSALGHTGSVMSAQWPLADKSALVQDTYTIVVQINGKVRSKMEVPADTDTETLKQLAQSDDKIVSLIEGQTIVKVIAVPRKLVNIVVK</sequence>
<dbReference type="SUPFAM" id="SSF52374">
    <property type="entry name" value="Nucleotidylyl transferase"/>
    <property type="match status" value="1"/>
</dbReference>
<dbReference type="FunFam" id="3.10.20.590:FF:000001">
    <property type="entry name" value="Leucine--tRNA ligase"/>
    <property type="match status" value="1"/>
</dbReference>
<dbReference type="Gene3D" id="3.40.50.620">
    <property type="entry name" value="HUPs"/>
    <property type="match status" value="2"/>
</dbReference>
<keyword evidence="2 9" id="KW-0963">Cytoplasm</keyword>
<dbReference type="Gene3D" id="1.10.730.10">
    <property type="entry name" value="Isoleucyl-tRNA Synthetase, Domain 1"/>
    <property type="match status" value="1"/>
</dbReference>
<evidence type="ECO:0000313" key="16">
    <source>
        <dbReference type="Proteomes" id="UP000266426"/>
    </source>
</evidence>
<evidence type="ECO:0000256" key="9">
    <source>
        <dbReference type="HAMAP-Rule" id="MF_00049"/>
    </source>
</evidence>
<name>A0A3A4QYB4_9BACT</name>
<dbReference type="EC" id="6.1.1.4" evidence="9"/>
<dbReference type="InterPro" id="IPR009008">
    <property type="entry name" value="Val/Leu/Ile-tRNA-synth_edit"/>
</dbReference>
<dbReference type="Proteomes" id="UP000266426">
    <property type="component" value="Unassembled WGS sequence"/>
</dbReference>
<keyword evidence="5 9" id="KW-0067">ATP-binding</keyword>
<dbReference type="InterPro" id="IPR025709">
    <property type="entry name" value="Leu_tRNA-synth_edit"/>
</dbReference>
<feature type="domain" description="Leucyl-tRNA synthetase editing" evidence="14">
    <location>
        <begin position="223"/>
        <end position="408"/>
    </location>
</feature>
<dbReference type="PANTHER" id="PTHR43740:SF2">
    <property type="entry name" value="LEUCINE--TRNA LIGASE, MITOCHONDRIAL"/>
    <property type="match status" value="1"/>
</dbReference>
<dbReference type="SUPFAM" id="SSF47323">
    <property type="entry name" value="Anticodon-binding domain of a subclass of class I aminoacyl-tRNA synthetases"/>
    <property type="match status" value="1"/>
</dbReference>
<dbReference type="FunFam" id="3.40.50.620:FF:000056">
    <property type="entry name" value="Leucine--tRNA ligase"/>
    <property type="match status" value="1"/>
</dbReference>
<evidence type="ECO:0000256" key="8">
    <source>
        <dbReference type="ARBA" id="ARBA00047469"/>
    </source>
</evidence>
<keyword evidence="7 9" id="KW-0030">Aminoacyl-tRNA synthetase</keyword>
<protein>
    <recommendedName>
        <fullName evidence="9">Leucine--tRNA ligase</fullName>
        <ecNumber evidence="9">6.1.1.4</ecNumber>
    </recommendedName>
    <alternativeName>
        <fullName evidence="9">Leucyl-tRNA synthetase</fullName>
        <shortName evidence="9">LeuRS</shortName>
    </alternativeName>
</protein>
<dbReference type="InterPro" id="IPR015413">
    <property type="entry name" value="Methionyl/Leucyl_tRNA_Synth"/>
</dbReference>
<evidence type="ECO:0000256" key="10">
    <source>
        <dbReference type="RuleBase" id="RU363035"/>
    </source>
</evidence>
<evidence type="ECO:0000256" key="3">
    <source>
        <dbReference type="ARBA" id="ARBA00022598"/>
    </source>
</evidence>
<dbReference type="SUPFAM" id="SSF50677">
    <property type="entry name" value="ValRS/IleRS/LeuRS editing domain"/>
    <property type="match status" value="1"/>
</dbReference>
<comment type="similarity">
    <text evidence="1 9 10">Belongs to the class-I aminoacyl-tRNA synthetase family.</text>
</comment>
<dbReference type="GO" id="GO:0005829">
    <property type="term" value="C:cytosol"/>
    <property type="evidence" value="ECO:0007669"/>
    <property type="project" value="TreeGrafter"/>
</dbReference>
<organism evidence="15 16">
    <name type="scientific">Candidatus Auribacter fodinae</name>
    <dbReference type="NCBI Taxonomy" id="2093366"/>
    <lineage>
        <taxon>Bacteria</taxon>
        <taxon>Pseudomonadati</taxon>
        <taxon>Candidatus Auribacterota</taxon>
        <taxon>Candidatus Auribacteria</taxon>
        <taxon>Candidatus Auribacterales</taxon>
        <taxon>Candidatus Auribacteraceae</taxon>
        <taxon>Candidatus Auribacter</taxon>
    </lineage>
</organism>
<comment type="catalytic activity">
    <reaction evidence="8 9">
        <text>tRNA(Leu) + L-leucine + ATP = L-leucyl-tRNA(Leu) + AMP + diphosphate</text>
        <dbReference type="Rhea" id="RHEA:11688"/>
        <dbReference type="Rhea" id="RHEA-COMP:9613"/>
        <dbReference type="Rhea" id="RHEA-COMP:9622"/>
        <dbReference type="ChEBI" id="CHEBI:30616"/>
        <dbReference type="ChEBI" id="CHEBI:33019"/>
        <dbReference type="ChEBI" id="CHEBI:57427"/>
        <dbReference type="ChEBI" id="CHEBI:78442"/>
        <dbReference type="ChEBI" id="CHEBI:78494"/>
        <dbReference type="ChEBI" id="CHEBI:456215"/>
        <dbReference type="EC" id="6.1.1.4"/>
    </reaction>
</comment>
<feature type="binding site" evidence="9">
    <location>
        <position position="616"/>
    </location>
    <ligand>
        <name>ATP</name>
        <dbReference type="ChEBI" id="CHEBI:30616"/>
    </ligand>
</feature>
<evidence type="ECO:0000256" key="2">
    <source>
        <dbReference type="ARBA" id="ARBA00022490"/>
    </source>
</evidence>
<dbReference type="CDD" id="cd07958">
    <property type="entry name" value="Anticodon_Ia_Leu_BEm"/>
    <property type="match status" value="1"/>
</dbReference>
<comment type="caution">
    <text evidence="15">The sequence shown here is derived from an EMBL/GenBank/DDBJ whole genome shotgun (WGS) entry which is preliminary data.</text>
</comment>
<dbReference type="FunFam" id="3.40.50.620:FF:000003">
    <property type="entry name" value="Leucine--tRNA ligase"/>
    <property type="match status" value="1"/>
</dbReference>
<dbReference type="Pfam" id="PF00133">
    <property type="entry name" value="tRNA-synt_1"/>
    <property type="match status" value="2"/>
</dbReference>
<dbReference type="InterPro" id="IPR013155">
    <property type="entry name" value="M/V/L/I-tRNA-synth_anticd-bd"/>
</dbReference>
<keyword evidence="6 9" id="KW-0648">Protein biosynthesis</keyword>
<dbReference type="PRINTS" id="PR00985">
    <property type="entry name" value="TRNASYNTHLEU"/>
</dbReference>
<dbReference type="GO" id="GO:0004823">
    <property type="term" value="F:leucine-tRNA ligase activity"/>
    <property type="evidence" value="ECO:0007669"/>
    <property type="project" value="UniProtKB-UniRule"/>
</dbReference>
<dbReference type="NCBIfam" id="TIGR00396">
    <property type="entry name" value="leuS_bact"/>
    <property type="match status" value="1"/>
</dbReference>
<dbReference type="GO" id="GO:0005524">
    <property type="term" value="F:ATP binding"/>
    <property type="evidence" value="ECO:0007669"/>
    <property type="project" value="UniProtKB-UniRule"/>
</dbReference>
<dbReference type="GO" id="GO:0006429">
    <property type="term" value="P:leucyl-tRNA aminoacylation"/>
    <property type="evidence" value="ECO:0007669"/>
    <property type="project" value="UniProtKB-UniRule"/>
</dbReference>
<feature type="short sequence motif" description="'HIGH' region" evidence="9">
    <location>
        <begin position="43"/>
        <end position="53"/>
    </location>
</feature>
<dbReference type="Pfam" id="PF08264">
    <property type="entry name" value="Anticodon_1"/>
    <property type="match status" value="1"/>
</dbReference>
<comment type="subcellular location">
    <subcellularLocation>
        <location evidence="9">Cytoplasm</location>
    </subcellularLocation>
</comment>
<dbReference type="PANTHER" id="PTHR43740">
    <property type="entry name" value="LEUCYL-TRNA SYNTHETASE"/>
    <property type="match status" value="1"/>
</dbReference>
<keyword evidence="3 9" id="KW-0436">Ligase</keyword>
<feature type="domain" description="Aminoacyl-tRNA synthetase class Ia" evidence="11">
    <location>
        <begin position="612"/>
        <end position="649"/>
    </location>
</feature>
<dbReference type="InterPro" id="IPR002300">
    <property type="entry name" value="aa-tRNA-synth_Ia"/>
</dbReference>
<evidence type="ECO:0000259" key="13">
    <source>
        <dbReference type="Pfam" id="PF09334"/>
    </source>
</evidence>
<evidence type="ECO:0000256" key="6">
    <source>
        <dbReference type="ARBA" id="ARBA00022917"/>
    </source>
</evidence>
<feature type="domain" description="Aminoacyl-tRNA synthetase class Ia" evidence="11">
    <location>
        <begin position="422"/>
        <end position="578"/>
    </location>
</feature>
<dbReference type="Pfam" id="PF13603">
    <property type="entry name" value="tRNA-synt_1_2"/>
    <property type="match status" value="1"/>
</dbReference>
<reference evidence="15 16" key="1">
    <citation type="journal article" date="2017" name="ISME J.">
        <title>Energy and carbon metabolisms in a deep terrestrial subsurface fluid microbial community.</title>
        <authorList>
            <person name="Momper L."/>
            <person name="Jungbluth S.P."/>
            <person name="Lee M.D."/>
            <person name="Amend J.P."/>
        </authorList>
    </citation>
    <scope>NUCLEOTIDE SEQUENCE [LARGE SCALE GENOMIC DNA]</scope>
    <source>
        <strain evidence="15">SURF_26</strain>
    </source>
</reference>
<dbReference type="InterPro" id="IPR014729">
    <property type="entry name" value="Rossmann-like_a/b/a_fold"/>
</dbReference>
<comment type="caution">
    <text evidence="9">Lacks conserved residue(s) required for the propagation of feature annotation.</text>
</comment>
<dbReference type="GO" id="GO:0002161">
    <property type="term" value="F:aminoacyl-tRNA deacylase activity"/>
    <property type="evidence" value="ECO:0007669"/>
    <property type="project" value="InterPro"/>
</dbReference>
<dbReference type="Pfam" id="PF09334">
    <property type="entry name" value="tRNA-synt_1g"/>
    <property type="match status" value="1"/>
</dbReference>
<evidence type="ECO:0000256" key="5">
    <source>
        <dbReference type="ARBA" id="ARBA00022840"/>
    </source>
</evidence>
<dbReference type="PROSITE" id="PS00178">
    <property type="entry name" value="AA_TRNA_LIGASE_I"/>
    <property type="match status" value="1"/>
</dbReference>
<evidence type="ECO:0000256" key="7">
    <source>
        <dbReference type="ARBA" id="ARBA00023146"/>
    </source>
</evidence>
<feature type="domain" description="Methionyl/Valyl/Leucyl/Isoleucyl-tRNA synthetase anticodon-binding" evidence="12">
    <location>
        <begin position="689"/>
        <end position="811"/>
    </location>
</feature>